<dbReference type="eggNOG" id="KOG3394">
    <property type="taxonomic scope" value="Eukaryota"/>
</dbReference>
<evidence type="ECO:0000256" key="2">
    <source>
        <dbReference type="ARBA" id="ARBA00009918"/>
    </source>
</evidence>
<dbReference type="GO" id="GO:0030970">
    <property type="term" value="P:retrograde protein transport, ER to cytosol"/>
    <property type="evidence" value="ECO:0007669"/>
    <property type="project" value="TreeGrafter"/>
</dbReference>
<protein>
    <recommendedName>
        <fullName evidence="7">Endoplasmic reticulum lectin</fullName>
    </recommendedName>
    <alternativeName>
        <fullName evidence="7">Protein OS-9 homolog</fullName>
    </alternativeName>
</protein>
<dbReference type="KEGG" id="erc:Ecym_7428"/>
<dbReference type="InParanoid" id="G8JWN6"/>
<evidence type="ECO:0000256" key="7">
    <source>
        <dbReference type="RuleBase" id="RU369099"/>
    </source>
</evidence>
<evidence type="ECO:0000256" key="4">
    <source>
        <dbReference type="ARBA" id="ARBA00022734"/>
    </source>
</evidence>
<dbReference type="InterPro" id="IPR045149">
    <property type="entry name" value="OS-9-like"/>
</dbReference>
<dbReference type="GeneID" id="11469786"/>
<evidence type="ECO:0000256" key="1">
    <source>
        <dbReference type="ARBA" id="ARBA00004367"/>
    </source>
</evidence>
<evidence type="ECO:0000256" key="3">
    <source>
        <dbReference type="ARBA" id="ARBA00022729"/>
    </source>
</evidence>
<comment type="function">
    <text evidence="7">Lectin involved in the quality control of the secretory pathway. As a member of the endoplasmic reticulum-associated degradation lumenal (ERAD-L) surveillance system, targets misfolded endoplasmic reticulum lumenal glycoproteins for degradation.</text>
</comment>
<dbReference type="HOGENOM" id="CLU_679768_0_0_1"/>
<dbReference type="STRING" id="931890.G8JWN6"/>
<keyword evidence="5 7" id="KW-0256">Endoplasmic reticulum</keyword>
<dbReference type="EMBL" id="CP002503">
    <property type="protein sequence ID" value="AET41251.1"/>
    <property type="molecule type" value="Genomic_DNA"/>
</dbReference>
<comment type="similarity">
    <text evidence="2 7">Belongs to the OS-9 family.</text>
</comment>
<name>G8JWN6_ERECY</name>
<evidence type="ECO:0000313" key="9">
    <source>
        <dbReference type="EMBL" id="AET41251.1"/>
    </source>
</evidence>
<dbReference type="Gene3D" id="2.70.130.10">
    <property type="entry name" value="Mannose-6-phosphate receptor binding domain"/>
    <property type="match status" value="1"/>
</dbReference>
<keyword evidence="4 7" id="KW-0430">Lectin</keyword>
<evidence type="ECO:0000313" key="10">
    <source>
        <dbReference type="Proteomes" id="UP000006790"/>
    </source>
</evidence>
<dbReference type="InterPro" id="IPR044865">
    <property type="entry name" value="MRH_dom"/>
</dbReference>
<dbReference type="OrthoDB" id="448954at2759"/>
<dbReference type="Proteomes" id="UP000006790">
    <property type="component" value="Chromosome 7"/>
</dbReference>
<evidence type="ECO:0000259" key="8">
    <source>
        <dbReference type="PROSITE" id="PS51914"/>
    </source>
</evidence>
<sequence length="405" mass="46259">MFSGYRRRFFQDVSFAIIFMGLLSQAISDIPTILRGSKRYFMQAIDGNVFDRMFLLEGDNKSQYGTVEEFVDGSKYYVPDNTNGSQPISNIEEQEASIVEYASKIVNEELKTNKCLKSMGTWTYTICYDGRVRNVTQSFRWANFPDDILLGESVHDSEAEEPLKLLKDEDGYYLSEVLGSGAICSLTGEFRTTEIIYRCDGDVRTDRLKSAVEVGTCKYKLTATLGKLCELPLLSQNAFPNESNTIYFEKGDSGLLDVSSWLDHYEVDRVAGHFYLLSTYSKQLNNDALFVLLYTRFSMVEPNNASISQNILYKDALMAAMDILKSGLSRFSIFPKLVLIEKHELYLRVIDYQHNTLSILRLYQGSDNSLDMTTVDPEVVGNMEKGNFYNYCDEYLKQKKVSDYK</sequence>
<dbReference type="OMA" id="AVRINWI"/>
<organism evidence="9 10">
    <name type="scientific">Eremothecium cymbalariae (strain CBS 270.75 / DBVPG 7215 / KCTC 17166 / NRRL Y-17582)</name>
    <name type="common">Yeast</name>
    <dbReference type="NCBI Taxonomy" id="931890"/>
    <lineage>
        <taxon>Eukaryota</taxon>
        <taxon>Fungi</taxon>
        <taxon>Dikarya</taxon>
        <taxon>Ascomycota</taxon>
        <taxon>Saccharomycotina</taxon>
        <taxon>Saccharomycetes</taxon>
        <taxon>Saccharomycetales</taxon>
        <taxon>Saccharomycetaceae</taxon>
        <taxon>Eremothecium</taxon>
    </lineage>
</organism>
<dbReference type="Gene3D" id="3.10.310.60">
    <property type="match status" value="1"/>
</dbReference>
<evidence type="ECO:0000256" key="6">
    <source>
        <dbReference type="ARBA" id="ARBA00023157"/>
    </source>
</evidence>
<dbReference type="GO" id="GO:0030968">
    <property type="term" value="P:endoplasmic reticulum unfolded protein response"/>
    <property type="evidence" value="ECO:0007669"/>
    <property type="project" value="UniProtKB-UniRule"/>
</dbReference>
<keyword evidence="10" id="KW-1185">Reference proteome</keyword>
<dbReference type="GO" id="GO:0030246">
    <property type="term" value="F:carbohydrate binding"/>
    <property type="evidence" value="ECO:0007669"/>
    <property type="project" value="UniProtKB-UniRule"/>
</dbReference>
<reference evidence="10" key="1">
    <citation type="journal article" date="2012" name="G3 (Bethesda)">
        <title>Pichia sorbitophila, an interspecies yeast hybrid reveals early steps of genome resolution following polyploidization.</title>
        <authorList>
            <person name="Leh Louis V."/>
            <person name="Despons L."/>
            <person name="Friedrich A."/>
            <person name="Martin T."/>
            <person name="Durrens P."/>
            <person name="Casaregola S."/>
            <person name="Neuveglise C."/>
            <person name="Fairhead C."/>
            <person name="Marck C."/>
            <person name="Cruz J.A."/>
            <person name="Straub M.L."/>
            <person name="Kugler V."/>
            <person name="Sacerdot C."/>
            <person name="Uzunov Z."/>
            <person name="Thierry A."/>
            <person name="Weiss S."/>
            <person name="Bleykasten C."/>
            <person name="De Montigny J."/>
            <person name="Jacques N."/>
            <person name="Jung P."/>
            <person name="Lemaire M."/>
            <person name="Mallet S."/>
            <person name="Morel G."/>
            <person name="Richard G.F."/>
            <person name="Sarkar A."/>
            <person name="Savel G."/>
            <person name="Schacherer J."/>
            <person name="Seret M.L."/>
            <person name="Talla E."/>
            <person name="Samson G."/>
            <person name="Jubin C."/>
            <person name="Poulain J."/>
            <person name="Vacherie B."/>
            <person name="Barbe V."/>
            <person name="Pelletier E."/>
            <person name="Sherman D.J."/>
            <person name="Westhof E."/>
            <person name="Weissenbach J."/>
            <person name="Baret P.V."/>
            <person name="Wincker P."/>
            <person name="Gaillardin C."/>
            <person name="Dujon B."/>
            <person name="Souciet J.L."/>
        </authorList>
    </citation>
    <scope>NUCLEOTIDE SEQUENCE [LARGE SCALE GENOMIC DNA]</scope>
    <source>
        <strain evidence="10">CBS 270.75 / DBVPG 7215 / KCTC 17166 / NRRL Y-17582</strain>
    </source>
</reference>
<dbReference type="RefSeq" id="XP_003648068.1">
    <property type="nucleotide sequence ID" value="XM_003648020.1"/>
</dbReference>
<accession>G8JWN6</accession>
<comment type="subcellular location">
    <subcellularLocation>
        <location evidence="1 7">Endoplasmic reticulum membrane</location>
        <topology evidence="1 7">Peripheral membrane protein</topology>
        <orientation evidence="1 7">Lumenal side</orientation>
    </subcellularLocation>
</comment>
<gene>
    <name evidence="9" type="ordered locus">Ecym_7428</name>
</gene>
<evidence type="ECO:0000256" key="5">
    <source>
        <dbReference type="ARBA" id="ARBA00022824"/>
    </source>
</evidence>
<keyword evidence="6" id="KW-1015">Disulfide bond</keyword>
<dbReference type="InterPro" id="IPR009011">
    <property type="entry name" value="Man6P_isomerase_rcpt-bd_dom_sf"/>
</dbReference>
<dbReference type="AlphaFoldDB" id="G8JWN6"/>
<dbReference type="GO" id="GO:0005789">
    <property type="term" value="C:endoplasmic reticulum membrane"/>
    <property type="evidence" value="ECO:0007669"/>
    <property type="project" value="UniProtKB-SubCell"/>
</dbReference>
<proteinExistence type="inferred from homology"/>
<dbReference type="PANTHER" id="PTHR15414:SF0">
    <property type="entry name" value="ENDOPLASMIC RETICULUM LECTIN 1"/>
    <property type="match status" value="1"/>
</dbReference>
<dbReference type="PANTHER" id="PTHR15414">
    <property type="entry name" value="OS-9-RELATED"/>
    <property type="match status" value="1"/>
</dbReference>
<feature type="domain" description="MRH" evidence="8">
    <location>
        <begin position="113"/>
        <end position="231"/>
    </location>
</feature>
<dbReference type="PROSITE" id="PS51914">
    <property type="entry name" value="MRH"/>
    <property type="match status" value="1"/>
</dbReference>
<dbReference type="GO" id="GO:0005788">
    <property type="term" value="C:endoplasmic reticulum lumen"/>
    <property type="evidence" value="ECO:0007669"/>
    <property type="project" value="UniProtKB-UniRule"/>
</dbReference>
<keyword evidence="3" id="KW-0732">Signal</keyword>
<keyword evidence="7" id="KW-0472">Membrane</keyword>